<protein>
    <submittedName>
        <fullName evidence="12">Cellulose synthase like</fullName>
    </submittedName>
</protein>
<dbReference type="OrthoDB" id="908093at2759"/>
<evidence type="ECO:0000256" key="4">
    <source>
        <dbReference type="ARBA" id="ARBA00022692"/>
    </source>
</evidence>
<comment type="caution">
    <text evidence="12">The sequence shown here is derived from an EMBL/GenBank/DDBJ whole genome shotgun (WGS) entry which is preliminary data.</text>
</comment>
<accession>A0A5A7PCI2</accession>
<feature type="non-terminal residue" evidence="12">
    <location>
        <position position="1"/>
    </location>
</feature>
<evidence type="ECO:0000256" key="2">
    <source>
        <dbReference type="ARBA" id="ARBA00022676"/>
    </source>
</evidence>
<keyword evidence="2" id="KW-0328">Glycosyltransferase</keyword>
<dbReference type="GO" id="GO:0000139">
    <property type="term" value="C:Golgi membrane"/>
    <property type="evidence" value="ECO:0007669"/>
    <property type="project" value="UniProtKB-SubCell"/>
</dbReference>
<feature type="transmembrane region" description="Helical" evidence="10">
    <location>
        <begin position="129"/>
        <end position="147"/>
    </location>
</feature>
<name>A0A5A7PCI2_STRAF</name>
<evidence type="ECO:0000256" key="7">
    <source>
        <dbReference type="ARBA" id="ARBA00023136"/>
    </source>
</evidence>
<dbReference type="GO" id="GO:0051753">
    <property type="term" value="F:mannan synthase activity"/>
    <property type="evidence" value="ECO:0007669"/>
    <property type="project" value="TreeGrafter"/>
</dbReference>
<dbReference type="PANTHER" id="PTHR32044:SF17">
    <property type="entry name" value="GLUCOMANNAN 4-BETA-MANNOSYLTRANSFERASE 2"/>
    <property type="match status" value="1"/>
</dbReference>
<organism evidence="12 13">
    <name type="scientific">Striga asiatica</name>
    <name type="common">Asiatic witchweed</name>
    <name type="synonym">Buchnera asiatica</name>
    <dbReference type="NCBI Taxonomy" id="4170"/>
    <lineage>
        <taxon>Eukaryota</taxon>
        <taxon>Viridiplantae</taxon>
        <taxon>Streptophyta</taxon>
        <taxon>Embryophyta</taxon>
        <taxon>Tracheophyta</taxon>
        <taxon>Spermatophyta</taxon>
        <taxon>Magnoliopsida</taxon>
        <taxon>eudicotyledons</taxon>
        <taxon>Gunneridae</taxon>
        <taxon>Pentapetalae</taxon>
        <taxon>asterids</taxon>
        <taxon>lamiids</taxon>
        <taxon>Lamiales</taxon>
        <taxon>Orobanchaceae</taxon>
        <taxon>Buchnereae</taxon>
        <taxon>Striga</taxon>
    </lineage>
</organism>
<proteinExistence type="predicted"/>
<gene>
    <name evidence="12" type="ORF">STAS_06402</name>
</gene>
<feature type="transmembrane region" description="Helical" evidence="10">
    <location>
        <begin position="103"/>
        <end position="123"/>
    </location>
</feature>
<comment type="subcellular location">
    <subcellularLocation>
        <location evidence="1">Golgi apparatus membrane</location>
        <topology evidence="1">Multi-pass membrane protein</topology>
    </subcellularLocation>
</comment>
<dbReference type="Pfam" id="PF13632">
    <property type="entry name" value="Glyco_trans_2_3"/>
    <property type="match status" value="1"/>
</dbReference>
<evidence type="ECO:0000313" key="12">
    <source>
        <dbReference type="EMBL" id="GER30461.1"/>
    </source>
</evidence>
<sequence length="221" mass="25417">SGGIWRIAAINEAGGWNDRTTVEDMDLAIRAGLKGWKYVFLEDLEVKSEHPSTFTAYRSQQHRWACGPANLFWKMVIEVSKNKEVSIWTKFYIIYNFFFIRKIVGTMFTFSFYCVVLPLVSLIPEADVPNWGAILATFIIATINTLVATPRSLHLAIPWLLFENVMSFHRSKALFIGLFEAKRANEWVVTEKLGDVLIKNKPNPESSSEKEPTQQNRLRER</sequence>
<dbReference type="InterPro" id="IPR001173">
    <property type="entry name" value="Glyco_trans_2-like"/>
</dbReference>
<evidence type="ECO:0000256" key="9">
    <source>
        <dbReference type="SAM" id="MobiDB-lite"/>
    </source>
</evidence>
<keyword evidence="13" id="KW-1185">Reference proteome</keyword>
<evidence type="ECO:0000256" key="1">
    <source>
        <dbReference type="ARBA" id="ARBA00004653"/>
    </source>
</evidence>
<keyword evidence="5 10" id="KW-1133">Transmembrane helix</keyword>
<dbReference type="AlphaFoldDB" id="A0A5A7PCI2"/>
<dbReference type="EMBL" id="BKCP01004350">
    <property type="protein sequence ID" value="GER30461.1"/>
    <property type="molecule type" value="Genomic_DNA"/>
</dbReference>
<keyword evidence="6" id="KW-0333">Golgi apparatus</keyword>
<evidence type="ECO:0000256" key="3">
    <source>
        <dbReference type="ARBA" id="ARBA00022679"/>
    </source>
</evidence>
<dbReference type="GO" id="GO:0071555">
    <property type="term" value="P:cell wall organization"/>
    <property type="evidence" value="ECO:0007669"/>
    <property type="project" value="UniProtKB-KW"/>
</dbReference>
<feature type="compositionally biased region" description="Basic and acidic residues" evidence="9">
    <location>
        <begin position="207"/>
        <end position="221"/>
    </location>
</feature>
<dbReference type="PANTHER" id="PTHR32044">
    <property type="entry name" value="GLUCOMANNAN 4-BETA-MANNOSYLTRANSFERASE 9"/>
    <property type="match status" value="1"/>
</dbReference>
<keyword evidence="8" id="KW-0961">Cell wall biogenesis/degradation</keyword>
<keyword evidence="7 10" id="KW-0472">Membrane</keyword>
<feature type="domain" description="Glycosyltransferase 2-like" evidence="11">
    <location>
        <begin position="6"/>
        <end position="140"/>
    </location>
</feature>
<evidence type="ECO:0000256" key="5">
    <source>
        <dbReference type="ARBA" id="ARBA00022989"/>
    </source>
</evidence>
<evidence type="ECO:0000256" key="8">
    <source>
        <dbReference type="ARBA" id="ARBA00023316"/>
    </source>
</evidence>
<dbReference type="Proteomes" id="UP000325081">
    <property type="component" value="Unassembled WGS sequence"/>
</dbReference>
<feature type="region of interest" description="Disordered" evidence="9">
    <location>
        <begin position="200"/>
        <end position="221"/>
    </location>
</feature>
<dbReference type="InterPro" id="IPR029044">
    <property type="entry name" value="Nucleotide-diphossugar_trans"/>
</dbReference>
<dbReference type="Gene3D" id="3.90.550.10">
    <property type="entry name" value="Spore Coat Polysaccharide Biosynthesis Protein SpsA, Chain A"/>
    <property type="match status" value="1"/>
</dbReference>
<reference evidence="13" key="1">
    <citation type="journal article" date="2019" name="Curr. Biol.">
        <title>Genome Sequence of Striga asiatica Provides Insight into the Evolution of Plant Parasitism.</title>
        <authorList>
            <person name="Yoshida S."/>
            <person name="Kim S."/>
            <person name="Wafula E.K."/>
            <person name="Tanskanen J."/>
            <person name="Kim Y.M."/>
            <person name="Honaas L."/>
            <person name="Yang Z."/>
            <person name="Spallek T."/>
            <person name="Conn C.E."/>
            <person name="Ichihashi Y."/>
            <person name="Cheong K."/>
            <person name="Cui S."/>
            <person name="Der J.P."/>
            <person name="Gundlach H."/>
            <person name="Jiao Y."/>
            <person name="Hori C."/>
            <person name="Ishida J.K."/>
            <person name="Kasahara H."/>
            <person name="Kiba T."/>
            <person name="Kim M.S."/>
            <person name="Koo N."/>
            <person name="Laohavisit A."/>
            <person name="Lee Y.H."/>
            <person name="Lumba S."/>
            <person name="McCourt P."/>
            <person name="Mortimer J.C."/>
            <person name="Mutuku J.M."/>
            <person name="Nomura T."/>
            <person name="Sasaki-Sekimoto Y."/>
            <person name="Seto Y."/>
            <person name="Wang Y."/>
            <person name="Wakatake T."/>
            <person name="Sakakibara H."/>
            <person name="Demura T."/>
            <person name="Yamaguchi S."/>
            <person name="Yoneyama K."/>
            <person name="Manabe R.I."/>
            <person name="Nelson D.C."/>
            <person name="Schulman A.H."/>
            <person name="Timko M.P."/>
            <person name="dePamphilis C.W."/>
            <person name="Choi D."/>
            <person name="Shirasu K."/>
        </authorList>
    </citation>
    <scope>NUCLEOTIDE SEQUENCE [LARGE SCALE GENOMIC DNA]</scope>
    <source>
        <strain evidence="13">cv. UVA1</strain>
    </source>
</reference>
<evidence type="ECO:0000313" key="13">
    <source>
        <dbReference type="Proteomes" id="UP000325081"/>
    </source>
</evidence>
<evidence type="ECO:0000256" key="6">
    <source>
        <dbReference type="ARBA" id="ARBA00023034"/>
    </source>
</evidence>
<keyword evidence="3" id="KW-0808">Transferase</keyword>
<evidence type="ECO:0000259" key="11">
    <source>
        <dbReference type="Pfam" id="PF13632"/>
    </source>
</evidence>
<dbReference type="SUPFAM" id="SSF53448">
    <property type="entry name" value="Nucleotide-diphospho-sugar transferases"/>
    <property type="match status" value="1"/>
</dbReference>
<evidence type="ECO:0000256" key="10">
    <source>
        <dbReference type="SAM" id="Phobius"/>
    </source>
</evidence>
<keyword evidence="4 10" id="KW-0812">Transmembrane</keyword>